<dbReference type="PANTHER" id="PTHR35889">
    <property type="entry name" value="CYCLOINULO-OLIGOSACCHARIDE FRUCTANOTRANSFERASE-RELATED"/>
    <property type="match status" value="1"/>
</dbReference>
<evidence type="ECO:0000313" key="7">
    <source>
        <dbReference type="EMBL" id="EDY22113.1"/>
    </source>
</evidence>
<keyword evidence="3 4" id="KW-0408">Iron</keyword>
<accession>B4CU75</accession>
<dbReference type="Pfam" id="PF07583">
    <property type="entry name" value="PSCyt2"/>
    <property type="match status" value="1"/>
</dbReference>
<evidence type="ECO:0000256" key="1">
    <source>
        <dbReference type="ARBA" id="ARBA00022617"/>
    </source>
</evidence>
<dbReference type="InterPro" id="IPR036909">
    <property type="entry name" value="Cyt_c-like_dom_sf"/>
</dbReference>
<dbReference type="eggNOG" id="COG2010">
    <property type="taxonomic scope" value="Bacteria"/>
</dbReference>
<feature type="domain" description="Cytochrome c" evidence="6">
    <location>
        <begin position="161"/>
        <end position="251"/>
    </location>
</feature>
<dbReference type="RefSeq" id="WP_006977565.1">
    <property type="nucleotide sequence ID" value="NZ_ABVL01000001.1"/>
</dbReference>
<comment type="caution">
    <text evidence="7">The sequence shown here is derived from an EMBL/GenBank/DDBJ whole genome shotgun (WGS) entry which is preliminary data.</text>
</comment>
<dbReference type="AlphaFoldDB" id="B4CU75"/>
<proteinExistence type="predicted"/>
<feature type="signal peptide" evidence="5">
    <location>
        <begin position="1"/>
        <end position="21"/>
    </location>
</feature>
<evidence type="ECO:0000256" key="3">
    <source>
        <dbReference type="ARBA" id="ARBA00023004"/>
    </source>
</evidence>
<protein>
    <recommendedName>
        <fullName evidence="6">Cytochrome c domain-containing protein</fullName>
    </recommendedName>
</protein>
<dbReference type="InterPro" id="IPR009056">
    <property type="entry name" value="Cyt_c-like_dom"/>
</dbReference>
<evidence type="ECO:0000256" key="5">
    <source>
        <dbReference type="SAM" id="SignalP"/>
    </source>
</evidence>
<dbReference type="PROSITE" id="PS51007">
    <property type="entry name" value="CYTC"/>
    <property type="match status" value="1"/>
</dbReference>
<evidence type="ECO:0000313" key="8">
    <source>
        <dbReference type="Proteomes" id="UP000005824"/>
    </source>
</evidence>
<feature type="chain" id="PRO_5002800170" description="Cytochrome c domain-containing protein" evidence="5">
    <location>
        <begin position="22"/>
        <end position="1171"/>
    </location>
</feature>
<evidence type="ECO:0000256" key="4">
    <source>
        <dbReference type="PROSITE-ProRule" id="PRU00433"/>
    </source>
</evidence>
<dbReference type="SUPFAM" id="SSF46626">
    <property type="entry name" value="Cytochrome c"/>
    <property type="match status" value="1"/>
</dbReference>
<keyword evidence="2 4" id="KW-0479">Metal-binding</keyword>
<dbReference type="PANTHER" id="PTHR35889:SF3">
    <property type="entry name" value="F-BOX DOMAIN-CONTAINING PROTEIN"/>
    <property type="match status" value="1"/>
</dbReference>
<keyword evidence="8" id="KW-1185">Reference proteome</keyword>
<dbReference type="EMBL" id="ABVL01000001">
    <property type="protein sequence ID" value="EDY22113.1"/>
    <property type="molecule type" value="Genomic_DNA"/>
</dbReference>
<dbReference type="Pfam" id="PF07587">
    <property type="entry name" value="PSD1"/>
    <property type="match status" value="1"/>
</dbReference>
<dbReference type="InterPro" id="IPR011444">
    <property type="entry name" value="DUF1549"/>
</dbReference>
<dbReference type="Gene3D" id="1.10.760.10">
    <property type="entry name" value="Cytochrome c-like domain"/>
    <property type="match status" value="1"/>
</dbReference>
<gene>
    <name evidence="7" type="ORF">CfE428DRAFT_0238</name>
</gene>
<sequence length="1171" mass="131653" precursor="true">MTHFRSLWTLPLVLFSWTALADIDPAKLPPAAESFDFTHDVQPLLESKCVECHREGKHKGQFRIDTREQMMKGGEDSIAVVEGKSVESPLIHYVARLVEDMNMPPKSEQALTPKEIGVLRAWIDHGAPWPKDVVLAPSRANDAKMTAALASLPPAATRQVDFVKDIQPIFQNACYECHGPRKQEAEFRLDHKPTVMKGGELGPAIVPGKSADSLLVQFVGGLREEGVMPKKGPRLTAEQIGLLRAWIDQGADFPDAASVVIKDNRDHWAFKPPVKAPLPTVKNKAWVRNDIDRFVLARLEREGLPPSPEASKETLLRRLALDLTGLPPTTEELAAFLHDDSPDAYQKQVERLLASPHYGERWGRHWLDVARYADSDGYEKDKPRWIWFYRDWVINAFNHDMPYDEFVLEQIAGDQLPHPTQDQIVATGFLRNSLLNEEGGVDPEQFRMEEMFDRLDTLGKAVLGLGVNCCQCHNHKYDPFSQEEYYRLFAFLNNDNEGARTVYTTEQWKKIGALQGKIHDDEMGLQQAHPDWRERMNAWEDALKAETQPEWKVVEIANAGDNSQRYTELKDKSLLAQGYAPTKLDAIFKCTMPTAGVTAFRLELLNDTNLPANGPGRSFKGTCALTEFQVETAPKDGKKSFLKIASATADFGDAPNSPVESNFEDKSGKTRVTGPIDYAIDGKEETAWGMDAGPGRRNVPHEAVFVMENPIADAGTELTIHLKQMHGGWNSDDLMTNNLGRFRISVCTAAAPKADAVPKRVRQLLDIPRAQRTEAQTAEIFSYWRRTVPEWKEADAQIAALWKEHPEGKTTLVLNARTQLRETHLLKRGDWLKPGKPVRPGVLSVLNPLPADAPPTRLSLAHWLVDRRAPTTARVMVNRIWQSYFGIGIVATPEDFGTQGEAPSHPELLDYLACEFMDHGWSIKYLQRLIVNSATYRQNSKVTPELYQRDQYNRLLARGPRFRVDGEIVRDIQLSVSGLLNPEMGGMPTMPPAPLFLFQPPASYAPFPWVEAVGPERYRRAVYTWRRRSTPYPMLQTFDAPDGNTVCARRSRSNTPLQALTTLNETVAIEAARAFARHVLEEGGKSDAERIDYAYRRALSREPNAAEREEILSLLTKQQQRIAEGWIDPWELATGQRERPAVPAGTTPAQLAAYTVVSRVLLNLDEAITKE</sequence>
<keyword evidence="5" id="KW-0732">Signal</keyword>
<organism evidence="7 8">
    <name type="scientific">Chthoniobacter flavus Ellin428</name>
    <dbReference type="NCBI Taxonomy" id="497964"/>
    <lineage>
        <taxon>Bacteria</taxon>
        <taxon>Pseudomonadati</taxon>
        <taxon>Verrucomicrobiota</taxon>
        <taxon>Spartobacteria</taxon>
        <taxon>Chthoniobacterales</taxon>
        <taxon>Chthoniobacteraceae</taxon>
        <taxon>Chthoniobacter</taxon>
    </lineage>
</organism>
<keyword evidence="1 4" id="KW-0349">Heme</keyword>
<reference evidence="7 8" key="1">
    <citation type="journal article" date="2011" name="J. Bacteriol.">
        <title>Genome sequence of Chthoniobacter flavus Ellin428, an aerobic heterotrophic soil bacterium.</title>
        <authorList>
            <person name="Kant R."/>
            <person name="van Passel M.W."/>
            <person name="Palva A."/>
            <person name="Lucas S."/>
            <person name="Lapidus A."/>
            <person name="Glavina Del Rio T."/>
            <person name="Dalin E."/>
            <person name="Tice H."/>
            <person name="Bruce D."/>
            <person name="Goodwin L."/>
            <person name="Pitluck S."/>
            <person name="Larimer F.W."/>
            <person name="Land M.L."/>
            <person name="Hauser L."/>
            <person name="Sangwan P."/>
            <person name="de Vos W.M."/>
            <person name="Janssen P.H."/>
            <person name="Smidt H."/>
        </authorList>
    </citation>
    <scope>NUCLEOTIDE SEQUENCE [LARGE SCALE GENOMIC DNA]</scope>
    <source>
        <strain evidence="7 8">Ellin428</strain>
    </source>
</reference>
<dbReference type="STRING" id="497964.CfE428DRAFT_0238"/>
<dbReference type="InterPro" id="IPR022655">
    <property type="entry name" value="DUF1553"/>
</dbReference>
<dbReference type="InterPro" id="IPR011429">
    <property type="entry name" value="Cyt_c_Planctomycete-type"/>
</dbReference>
<name>B4CU75_9BACT</name>
<evidence type="ECO:0000259" key="6">
    <source>
        <dbReference type="PROSITE" id="PS51007"/>
    </source>
</evidence>
<dbReference type="GO" id="GO:0009055">
    <property type="term" value="F:electron transfer activity"/>
    <property type="evidence" value="ECO:0007669"/>
    <property type="project" value="InterPro"/>
</dbReference>
<dbReference type="GO" id="GO:0020037">
    <property type="term" value="F:heme binding"/>
    <property type="evidence" value="ECO:0007669"/>
    <property type="project" value="InterPro"/>
</dbReference>
<dbReference type="GO" id="GO:0046872">
    <property type="term" value="F:metal ion binding"/>
    <property type="evidence" value="ECO:0007669"/>
    <property type="project" value="UniProtKB-KW"/>
</dbReference>
<evidence type="ECO:0000256" key="2">
    <source>
        <dbReference type="ARBA" id="ARBA00022723"/>
    </source>
</evidence>
<dbReference type="Proteomes" id="UP000005824">
    <property type="component" value="Unassembled WGS sequence"/>
</dbReference>
<dbReference type="InParanoid" id="B4CU75"/>
<dbReference type="Pfam" id="PF07635">
    <property type="entry name" value="PSCyt1"/>
    <property type="match status" value="2"/>
</dbReference>